<evidence type="ECO:0000313" key="1">
    <source>
        <dbReference type="EMBL" id="SUA17050.1"/>
    </source>
</evidence>
<dbReference type="RefSeq" id="WP_036470396.1">
    <property type="nucleotide sequence ID" value="NZ_LR590477.1"/>
</dbReference>
<organism evidence="1 2">
    <name type="scientific">Neisseria lactamica</name>
    <dbReference type="NCBI Taxonomy" id="486"/>
    <lineage>
        <taxon>Bacteria</taxon>
        <taxon>Pseudomonadati</taxon>
        <taxon>Pseudomonadota</taxon>
        <taxon>Betaproteobacteria</taxon>
        <taxon>Neisseriales</taxon>
        <taxon>Neisseriaceae</taxon>
        <taxon>Neisseria</taxon>
    </lineage>
</organism>
<gene>
    <name evidence="1" type="ORF">NCTC10616_00707</name>
</gene>
<sequence length="60" mass="6714">MAMAKAEIQKRSDEKRGVKLCSFKLKQETIAKLEQEAAKAGLSKTALLERPVGICRRLQI</sequence>
<keyword evidence="2" id="KW-1185">Reference proteome</keyword>
<dbReference type="Proteomes" id="UP000254193">
    <property type="component" value="Unassembled WGS sequence"/>
</dbReference>
<reference evidence="1 2" key="1">
    <citation type="submission" date="2018-06" db="EMBL/GenBank/DDBJ databases">
        <authorList>
            <consortium name="Pathogen Informatics"/>
            <person name="Doyle S."/>
        </authorList>
    </citation>
    <scope>NUCLEOTIDE SEQUENCE [LARGE SCALE GENOMIC DNA]</scope>
    <source>
        <strain evidence="1 2">NCTC10616</strain>
    </source>
</reference>
<accession>A0A378VLT4</accession>
<protein>
    <recommendedName>
        <fullName evidence="3">Ribbon-helix-helix protein, CopG family</fullName>
    </recommendedName>
</protein>
<dbReference type="EMBL" id="UGRO01000002">
    <property type="protein sequence ID" value="SUA17050.1"/>
    <property type="molecule type" value="Genomic_DNA"/>
</dbReference>
<proteinExistence type="predicted"/>
<dbReference type="AlphaFoldDB" id="A0A378VLT4"/>
<evidence type="ECO:0008006" key="3">
    <source>
        <dbReference type="Google" id="ProtNLM"/>
    </source>
</evidence>
<evidence type="ECO:0000313" key="2">
    <source>
        <dbReference type="Proteomes" id="UP000254193"/>
    </source>
</evidence>
<name>A0A378VLT4_NEILA</name>